<dbReference type="GO" id="GO:0043737">
    <property type="term" value="F:deoxyribonuclease V activity"/>
    <property type="evidence" value="ECO:0007669"/>
    <property type="project" value="UniProtKB-UniRule"/>
</dbReference>
<dbReference type="HAMAP" id="MF_00801">
    <property type="entry name" value="Endonuclease_5"/>
    <property type="match status" value="1"/>
</dbReference>
<feature type="site" description="Interaction with target DNA" evidence="6">
    <location>
        <position position="104"/>
    </location>
</feature>
<proteinExistence type="inferred from homology"/>
<evidence type="ECO:0000256" key="3">
    <source>
        <dbReference type="ARBA" id="ARBA00022722"/>
    </source>
</evidence>
<keyword evidence="5 6" id="KW-0378">Hydrolase</keyword>
<evidence type="ECO:0000256" key="5">
    <source>
        <dbReference type="ARBA" id="ARBA00022801"/>
    </source>
</evidence>
<comment type="catalytic activity">
    <reaction evidence="6">
        <text>Endonucleolytic cleavage at apurinic or apyrimidinic sites to products with a 5'-phosphate.</text>
        <dbReference type="EC" id="3.1.21.7"/>
    </reaction>
</comment>
<dbReference type="EMBL" id="BSTX01000001">
    <property type="protein sequence ID" value="GLZ76688.1"/>
    <property type="molecule type" value="Genomic_DNA"/>
</dbReference>
<evidence type="ECO:0000256" key="4">
    <source>
        <dbReference type="ARBA" id="ARBA00022759"/>
    </source>
</evidence>
<dbReference type="PANTHER" id="PTHR28511">
    <property type="entry name" value="ENDONUCLEASE V"/>
    <property type="match status" value="1"/>
</dbReference>
<evidence type="ECO:0000256" key="2">
    <source>
        <dbReference type="ARBA" id="ARBA00022490"/>
    </source>
</evidence>
<evidence type="ECO:0000313" key="8">
    <source>
        <dbReference type="EMBL" id="GLZ76688.1"/>
    </source>
</evidence>
<feature type="binding site" evidence="6">
    <location>
        <position position="66"/>
    </location>
    <ligand>
        <name>Mg(2+)</name>
        <dbReference type="ChEBI" id="CHEBI:18420"/>
    </ligand>
</feature>
<comment type="caution">
    <text evidence="8">The sequence shown here is derived from an EMBL/GenBank/DDBJ whole genome shotgun (WGS) entry which is preliminary data.</text>
</comment>
<feature type="compositionally biased region" description="Polar residues" evidence="7">
    <location>
        <begin position="1"/>
        <end position="14"/>
    </location>
</feature>
<keyword evidence="4 6" id="KW-0255">Endonuclease</keyword>
<gene>
    <name evidence="6 8" type="primary">nfi</name>
    <name evidence="8" type="ORF">Afil01_14950</name>
</gene>
<dbReference type="CDD" id="cd06559">
    <property type="entry name" value="Endonuclease_V"/>
    <property type="match status" value="1"/>
</dbReference>
<keyword evidence="6" id="KW-0460">Magnesium</keyword>
<name>A0A9W6W875_9ACTN</name>
<evidence type="ECO:0000256" key="6">
    <source>
        <dbReference type="HAMAP-Rule" id="MF_00801"/>
    </source>
</evidence>
<feature type="binding site" evidence="6">
    <location>
        <position position="134"/>
    </location>
    <ligand>
        <name>Mg(2+)</name>
        <dbReference type="ChEBI" id="CHEBI:18420"/>
    </ligand>
</feature>
<comment type="similarity">
    <text evidence="6">Belongs to the endonuclease V family.</text>
</comment>
<keyword evidence="2 6" id="KW-0963">Cytoplasm</keyword>
<dbReference type="Pfam" id="PF04493">
    <property type="entry name" value="Endonuclease_5"/>
    <property type="match status" value="1"/>
</dbReference>
<reference evidence="8" key="1">
    <citation type="submission" date="2023-03" db="EMBL/GenBank/DDBJ databases">
        <title>Actinorhabdospora filicis NBRC 111898.</title>
        <authorList>
            <person name="Ichikawa N."/>
            <person name="Sato H."/>
            <person name="Tonouchi N."/>
        </authorList>
    </citation>
    <scope>NUCLEOTIDE SEQUENCE</scope>
    <source>
        <strain evidence="8">NBRC 111898</strain>
    </source>
</reference>
<dbReference type="EC" id="3.1.21.7" evidence="6"/>
<feature type="region of interest" description="Disordered" evidence="7">
    <location>
        <begin position="1"/>
        <end position="23"/>
    </location>
</feature>
<dbReference type="PANTHER" id="PTHR28511:SF1">
    <property type="entry name" value="ENDONUCLEASE V"/>
    <property type="match status" value="1"/>
</dbReference>
<keyword evidence="6" id="KW-0234">DNA repair</keyword>
<dbReference type="AlphaFoldDB" id="A0A9W6W875"/>
<keyword evidence="9" id="KW-1185">Reference proteome</keyword>
<accession>A0A9W6W875</accession>
<organism evidence="8 9">
    <name type="scientific">Actinorhabdospora filicis</name>
    <dbReference type="NCBI Taxonomy" id="1785913"/>
    <lineage>
        <taxon>Bacteria</taxon>
        <taxon>Bacillati</taxon>
        <taxon>Actinomycetota</taxon>
        <taxon>Actinomycetes</taxon>
        <taxon>Micromonosporales</taxon>
        <taxon>Micromonosporaceae</taxon>
        <taxon>Actinorhabdospora</taxon>
    </lineage>
</organism>
<dbReference type="GO" id="GO:0016891">
    <property type="term" value="F:RNA endonuclease activity producing 5'-phosphomonoesters, hydrolytic mechanism"/>
    <property type="evidence" value="ECO:0007669"/>
    <property type="project" value="TreeGrafter"/>
</dbReference>
<comment type="cofactor">
    <cofactor evidence="6">
        <name>Mg(2+)</name>
        <dbReference type="ChEBI" id="CHEBI:18420"/>
    </cofactor>
</comment>
<evidence type="ECO:0000313" key="9">
    <source>
        <dbReference type="Proteomes" id="UP001165079"/>
    </source>
</evidence>
<sequence length="245" mass="26330">MRAPSSGTASTFPQPGTERGYSRAVQFSVKDYRPDGEDAAIAEQERLRAFRRDEPLAPPRLVTGVDVSYDPASERLVAAAVTVDVSTWDTVEEVTRSGTARFPYIPGLLAFRELPTLLEALADLETAPDLFVCDGHGLAHPRAFGLACHLGVLLDVPAIGVAKNAPWPTDAPGEERGDTAPILHEGAEVGRVLRTRTSVKPVYVSVGHRADLDGACAAVLELTRGTRLPETTRRADALSRRLLKG</sequence>
<dbReference type="InterPro" id="IPR007581">
    <property type="entry name" value="Endonuclease-V"/>
</dbReference>
<dbReference type="Gene3D" id="3.30.2170.10">
    <property type="entry name" value="archaeoglobus fulgidus dsm 4304 superfamily"/>
    <property type="match status" value="1"/>
</dbReference>
<evidence type="ECO:0000256" key="7">
    <source>
        <dbReference type="SAM" id="MobiDB-lite"/>
    </source>
</evidence>
<keyword evidence="6" id="KW-0479">Metal-binding</keyword>
<evidence type="ECO:0000256" key="1">
    <source>
        <dbReference type="ARBA" id="ARBA00004496"/>
    </source>
</evidence>
<dbReference type="GO" id="GO:0006281">
    <property type="term" value="P:DNA repair"/>
    <property type="evidence" value="ECO:0007669"/>
    <property type="project" value="UniProtKB-UniRule"/>
</dbReference>
<keyword evidence="3 6" id="KW-0540">Nuclease</keyword>
<comment type="function">
    <text evidence="6">DNA repair enzyme involved in the repair of deaminated bases. Selectively cleaves double-stranded DNA at the second phosphodiester bond 3' to a deoxyinosine leaving behind the intact lesion on the nicked DNA.</text>
</comment>
<dbReference type="GO" id="GO:0005737">
    <property type="term" value="C:cytoplasm"/>
    <property type="evidence" value="ECO:0007669"/>
    <property type="project" value="UniProtKB-SubCell"/>
</dbReference>
<dbReference type="GO" id="GO:0000287">
    <property type="term" value="F:magnesium ion binding"/>
    <property type="evidence" value="ECO:0007669"/>
    <property type="project" value="UniProtKB-UniRule"/>
</dbReference>
<dbReference type="GO" id="GO:0003727">
    <property type="term" value="F:single-stranded RNA binding"/>
    <property type="evidence" value="ECO:0007669"/>
    <property type="project" value="TreeGrafter"/>
</dbReference>
<keyword evidence="6" id="KW-0227">DNA damage</keyword>
<protein>
    <recommendedName>
        <fullName evidence="6">Endonuclease V</fullName>
        <ecNumber evidence="6">3.1.21.7</ecNumber>
    </recommendedName>
    <alternativeName>
        <fullName evidence="6">Deoxyinosine 3'endonuclease</fullName>
    </alternativeName>
    <alternativeName>
        <fullName evidence="6">Deoxyribonuclease V</fullName>
        <shortName evidence="6">DNase V</shortName>
    </alternativeName>
</protein>
<comment type="subcellular location">
    <subcellularLocation>
        <location evidence="1 6">Cytoplasm</location>
    </subcellularLocation>
</comment>
<dbReference type="Proteomes" id="UP001165079">
    <property type="component" value="Unassembled WGS sequence"/>
</dbReference>